<dbReference type="GO" id="GO:0072527">
    <property type="term" value="P:pyrimidine-containing compound metabolic process"/>
    <property type="evidence" value="ECO:0007669"/>
    <property type="project" value="UniProtKB-ARBA"/>
</dbReference>
<evidence type="ECO:0000313" key="16">
    <source>
        <dbReference type="Proteomes" id="UP000054007"/>
    </source>
</evidence>
<dbReference type="SUPFAM" id="SSF53927">
    <property type="entry name" value="Cytidine deaminase-like"/>
    <property type="match status" value="1"/>
</dbReference>
<evidence type="ECO:0000256" key="12">
    <source>
        <dbReference type="PIRSR" id="PIRSR606262-3"/>
    </source>
</evidence>
<feature type="active site" description="Proton donor" evidence="10">
    <location>
        <position position="66"/>
    </location>
</feature>
<gene>
    <name evidence="15" type="ORF">CYLTODRAFT_426214</name>
</gene>
<dbReference type="InterPro" id="IPR002125">
    <property type="entry name" value="CMP_dCMP_dom"/>
</dbReference>
<evidence type="ECO:0000256" key="3">
    <source>
        <dbReference type="ARBA" id="ARBA00006576"/>
    </source>
</evidence>
<evidence type="ECO:0000256" key="7">
    <source>
        <dbReference type="ARBA" id="ARBA00022833"/>
    </source>
</evidence>
<evidence type="ECO:0000256" key="8">
    <source>
        <dbReference type="ARBA" id="ARBA00032005"/>
    </source>
</evidence>
<dbReference type="FunFam" id="3.40.140.10:FF:000008">
    <property type="entry name" value="Cytidine deaminase"/>
    <property type="match status" value="1"/>
</dbReference>
<dbReference type="STRING" id="1314674.A0A0D7B1C3"/>
<sequence length="163" mass="17359">MSAARAWTLSLEDRATLIKAAIEAKETTYSPYSKFPVGAALLTTDGKIIKGANVENASYGGTICAERTALVKAVTEGSRSFVALAVTSNVNAAISPCGICRQVIREFCVLDMPILLVPGDYPKQPDDPEAKKPGMTEGGVLETTLDVLLPHSFGPEHLELPRN</sequence>
<evidence type="ECO:0000256" key="10">
    <source>
        <dbReference type="PIRSR" id="PIRSR606262-1"/>
    </source>
</evidence>
<evidence type="ECO:0000256" key="2">
    <source>
        <dbReference type="ARBA" id="ARBA00003949"/>
    </source>
</evidence>
<dbReference type="EMBL" id="KN880705">
    <property type="protein sequence ID" value="KIY63301.1"/>
    <property type="molecule type" value="Genomic_DNA"/>
</dbReference>
<reference evidence="15 16" key="1">
    <citation type="journal article" date="2015" name="Fungal Genet. Biol.">
        <title>Evolution of novel wood decay mechanisms in Agaricales revealed by the genome sequences of Fistulina hepatica and Cylindrobasidium torrendii.</title>
        <authorList>
            <person name="Floudas D."/>
            <person name="Held B.W."/>
            <person name="Riley R."/>
            <person name="Nagy L.G."/>
            <person name="Koehler G."/>
            <person name="Ransdell A.S."/>
            <person name="Younus H."/>
            <person name="Chow J."/>
            <person name="Chiniquy J."/>
            <person name="Lipzen A."/>
            <person name="Tritt A."/>
            <person name="Sun H."/>
            <person name="Haridas S."/>
            <person name="LaButti K."/>
            <person name="Ohm R.A."/>
            <person name="Kues U."/>
            <person name="Blanchette R.A."/>
            <person name="Grigoriev I.V."/>
            <person name="Minto R.E."/>
            <person name="Hibbett D.S."/>
        </authorList>
    </citation>
    <scope>NUCLEOTIDE SEQUENCE [LARGE SCALE GENOMIC DNA]</scope>
    <source>
        <strain evidence="15 16">FP15055 ss-10</strain>
    </source>
</reference>
<comment type="function">
    <text evidence="2 13">This enzyme scavenges exogenous and endogenous cytidine and 2'-deoxycytidine for UMP synthesis.</text>
</comment>
<dbReference type="EC" id="3.5.4.5" evidence="4 13"/>
<comment type="catalytic activity">
    <reaction evidence="9 13">
        <text>cytidine + H2O + H(+) = uridine + NH4(+)</text>
        <dbReference type="Rhea" id="RHEA:16069"/>
        <dbReference type="ChEBI" id="CHEBI:15377"/>
        <dbReference type="ChEBI" id="CHEBI:15378"/>
        <dbReference type="ChEBI" id="CHEBI:16704"/>
        <dbReference type="ChEBI" id="CHEBI:17562"/>
        <dbReference type="ChEBI" id="CHEBI:28938"/>
        <dbReference type="EC" id="3.5.4.5"/>
    </reaction>
</comment>
<evidence type="ECO:0000259" key="14">
    <source>
        <dbReference type="PROSITE" id="PS51747"/>
    </source>
</evidence>
<organism evidence="15 16">
    <name type="scientific">Cylindrobasidium torrendii FP15055 ss-10</name>
    <dbReference type="NCBI Taxonomy" id="1314674"/>
    <lineage>
        <taxon>Eukaryota</taxon>
        <taxon>Fungi</taxon>
        <taxon>Dikarya</taxon>
        <taxon>Basidiomycota</taxon>
        <taxon>Agaricomycotina</taxon>
        <taxon>Agaricomycetes</taxon>
        <taxon>Agaricomycetidae</taxon>
        <taxon>Agaricales</taxon>
        <taxon>Marasmiineae</taxon>
        <taxon>Physalacriaceae</taxon>
        <taxon>Cylindrobasidium</taxon>
    </lineage>
</organism>
<feature type="binding site" evidence="12">
    <location>
        <position position="97"/>
    </location>
    <ligand>
        <name>Zn(2+)</name>
        <dbReference type="ChEBI" id="CHEBI:29105"/>
        <note>catalytic</note>
    </ligand>
</feature>
<evidence type="ECO:0000256" key="13">
    <source>
        <dbReference type="RuleBase" id="RU364006"/>
    </source>
</evidence>
<keyword evidence="16" id="KW-1185">Reference proteome</keyword>
<accession>A0A0D7B1C3</accession>
<evidence type="ECO:0000256" key="4">
    <source>
        <dbReference type="ARBA" id="ARBA00012783"/>
    </source>
</evidence>
<keyword evidence="6 13" id="KW-0378">Hydrolase</keyword>
<dbReference type="PANTHER" id="PTHR11644">
    <property type="entry name" value="CYTIDINE DEAMINASE"/>
    <property type="match status" value="1"/>
</dbReference>
<dbReference type="OrthoDB" id="414540at2759"/>
<dbReference type="GO" id="GO:0042802">
    <property type="term" value="F:identical protein binding"/>
    <property type="evidence" value="ECO:0007669"/>
    <property type="project" value="UniProtKB-ARBA"/>
</dbReference>
<evidence type="ECO:0000256" key="9">
    <source>
        <dbReference type="ARBA" id="ARBA00049558"/>
    </source>
</evidence>
<evidence type="ECO:0000256" key="6">
    <source>
        <dbReference type="ARBA" id="ARBA00022801"/>
    </source>
</evidence>
<proteinExistence type="inferred from homology"/>
<dbReference type="PANTHER" id="PTHR11644:SF2">
    <property type="entry name" value="CYTIDINE DEAMINASE"/>
    <property type="match status" value="1"/>
</dbReference>
<protein>
    <recommendedName>
        <fullName evidence="4 13">Cytidine deaminase</fullName>
        <ecNumber evidence="4 13">3.5.4.5</ecNumber>
    </recommendedName>
    <alternativeName>
        <fullName evidence="8 13">Cytidine aminohydrolase</fullName>
    </alternativeName>
</protein>
<comment type="catalytic activity">
    <reaction evidence="13">
        <text>2'-deoxycytidine + H2O + H(+) = 2'-deoxyuridine + NH4(+)</text>
        <dbReference type="Rhea" id="RHEA:13433"/>
        <dbReference type="ChEBI" id="CHEBI:15377"/>
        <dbReference type="ChEBI" id="CHEBI:15378"/>
        <dbReference type="ChEBI" id="CHEBI:15698"/>
        <dbReference type="ChEBI" id="CHEBI:16450"/>
        <dbReference type="ChEBI" id="CHEBI:28938"/>
        <dbReference type="EC" id="3.5.4.5"/>
    </reaction>
</comment>
<dbReference type="Proteomes" id="UP000054007">
    <property type="component" value="Unassembled WGS sequence"/>
</dbReference>
<feature type="binding site" evidence="12">
    <location>
        <position position="100"/>
    </location>
    <ligand>
        <name>Zn(2+)</name>
        <dbReference type="ChEBI" id="CHEBI:29105"/>
        <note>catalytic</note>
    </ligand>
</feature>
<comment type="cofactor">
    <cofactor evidence="1 12 13">
        <name>Zn(2+)</name>
        <dbReference type="ChEBI" id="CHEBI:29105"/>
    </cofactor>
</comment>
<evidence type="ECO:0000256" key="1">
    <source>
        <dbReference type="ARBA" id="ARBA00001947"/>
    </source>
</evidence>
<dbReference type="AlphaFoldDB" id="A0A0D7B1C3"/>
<dbReference type="PROSITE" id="PS51747">
    <property type="entry name" value="CYT_DCMP_DEAMINASES_2"/>
    <property type="match status" value="1"/>
</dbReference>
<dbReference type="InterPro" id="IPR016193">
    <property type="entry name" value="Cytidine_deaminase-like"/>
</dbReference>
<dbReference type="NCBIfam" id="NF004064">
    <property type="entry name" value="PRK05578.1"/>
    <property type="match status" value="1"/>
</dbReference>
<dbReference type="GO" id="GO:0005829">
    <property type="term" value="C:cytosol"/>
    <property type="evidence" value="ECO:0007669"/>
    <property type="project" value="TreeGrafter"/>
</dbReference>
<evidence type="ECO:0000256" key="5">
    <source>
        <dbReference type="ARBA" id="ARBA00022723"/>
    </source>
</evidence>
<feature type="binding site" evidence="11">
    <location>
        <begin position="53"/>
        <end position="59"/>
    </location>
    <ligand>
        <name>substrate</name>
    </ligand>
</feature>
<dbReference type="NCBIfam" id="TIGR01354">
    <property type="entry name" value="cyt_deam_tetra"/>
    <property type="match status" value="1"/>
</dbReference>
<keyword evidence="7 12" id="KW-0862">Zinc</keyword>
<keyword evidence="5 12" id="KW-0479">Metal-binding</keyword>
<dbReference type="CDD" id="cd01283">
    <property type="entry name" value="cytidine_deaminase"/>
    <property type="match status" value="1"/>
</dbReference>
<dbReference type="GO" id="GO:0055086">
    <property type="term" value="P:nucleobase-containing small molecule metabolic process"/>
    <property type="evidence" value="ECO:0007669"/>
    <property type="project" value="UniProtKB-ARBA"/>
</dbReference>
<evidence type="ECO:0000313" key="15">
    <source>
        <dbReference type="EMBL" id="KIY63301.1"/>
    </source>
</evidence>
<feature type="domain" description="CMP/dCMP-type deaminase" evidence="14">
    <location>
        <begin position="12"/>
        <end position="156"/>
    </location>
</feature>
<evidence type="ECO:0000256" key="11">
    <source>
        <dbReference type="PIRSR" id="PIRSR606262-2"/>
    </source>
</evidence>
<dbReference type="PROSITE" id="PS00903">
    <property type="entry name" value="CYT_DCMP_DEAMINASES_1"/>
    <property type="match status" value="1"/>
</dbReference>
<dbReference type="GO" id="GO:0004126">
    <property type="term" value="F:cytidine deaminase activity"/>
    <property type="evidence" value="ECO:0007669"/>
    <property type="project" value="UniProtKB-UniRule"/>
</dbReference>
<name>A0A0D7B1C3_9AGAR</name>
<dbReference type="InterPro" id="IPR016192">
    <property type="entry name" value="APOBEC/CMP_deaminase_Zn-bd"/>
</dbReference>
<dbReference type="Gene3D" id="3.40.140.10">
    <property type="entry name" value="Cytidine Deaminase, domain 2"/>
    <property type="match status" value="1"/>
</dbReference>
<dbReference type="InterPro" id="IPR050202">
    <property type="entry name" value="Cyt/Deoxycyt_deaminase"/>
</dbReference>
<dbReference type="Pfam" id="PF00383">
    <property type="entry name" value="dCMP_cyt_deam_1"/>
    <property type="match status" value="1"/>
</dbReference>
<comment type="similarity">
    <text evidence="3 13">Belongs to the cytidine and deoxycytidylate deaminase family.</text>
</comment>
<feature type="binding site" evidence="12">
    <location>
        <position position="64"/>
    </location>
    <ligand>
        <name>Zn(2+)</name>
        <dbReference type="ChEBI" id="CHEBI:29105"/>
        <note>catalytic</note>
    </ligand>
</feature>
<dbReference type="GO" id="GO:0008270">
    <property type="term" value="F:zinc ion binding"/>
    <property type="evidence" value="ECO:0007669"/>
    <property type="project" value="UniProtKB-UniRule"/>
</dbReference>
<dbReference type="InterPro" id="IPR006262">
    <property type="entry name" value="Cyt_deam_tetra"/>
</dbReference>